<evidence type="ECO:0000313" key="4">
    <source>
        <dbReference type="Proteomes" id="UP000324897"/>
    </source>
</evidence>
<dbReference type="InterPro" id="IPR010977">
    <property type="entry name" value="Aromatic_deC"/>
</dbReference>
<dbReference type="PANTHER" id="PTHR11999:SF175">
    <property type="entry name" value="OS05G0510600 PROTEIN"/>
    <property type="match status" value="1"/>
</dbReference>
<dbReference type="InterPro" id="IPR015421">
    <property type="entry name" value="PyrdxlP-dep_Trfase_major"/>
</dbReference>
<name>A0A5J9UBQ8_9POAL</name>
<dbReference type="Gene3D" id="3.90.1150.10">
    <property type="entry name" value="Aspartate Aminotransferase, domain 1"/>
    <property type="match status" value="1"/>
</dbReference>
<accession>A0A5J9UBQ8</accession>
<keyword evidence="4" id="KW-1185">Reference proteome</keyword>
<keyword evidence="2" id="KW-0210">Decarboxylase</keyword>
<evidence type="ECO:0000256" key="1">
    <source>
        <dbReference type="ARBA" id="ARBA00009533"/>
    </source>
</evidence>
<dbReference type="EMBL" id="RWGY01000029">
    <property type="protein sequence ID" value="TVU20651.1"/>
    <property type="molecule type" value="Genomic_DNA"/>
</dbReference>
<comment type="similarity">
    <text evidence="1">Belongs to the group II decarboxylase family.</text>
</comment>
<evidence type="ECO:0000256" key="2">
    <source>
        <dbReference type="ARBA" id="ARBA00022793"/>
    </source>
</evidence>
<dbReference type="OrthoDB" id="639767at2759"/>
<keyword evidence="2" id="KW-0456">Lyase</keyword>
<protein>
    <submittedName>
        <fullName evidence="3">Uncharacterized protein</fullName>
    </submittedName>
</protein>
<gene>
    <name evidence="3" type="ORF">EJB05_36868</name>
</gene>
<dbReference type="InterPro" id="IPR015422">
    <property type="entry name" value="PyrdxlP-dep_Trfase_small"/>
</dbReference>
<reference evidence="3 4" key="1">
    <citation type="journal article" date="2019" name="Sci. Rep.">
        <title>A high-quality genome of Eragrostis curvula grass provides insights into Poaceae evolution and supports new strategies to enhance forage quality.</title>
        <authorList>
            <person name="Carballo J."/>
            <person name="Santos B.A.C.M."/>
            <person name="Zappacosta D."/>
            <person name="Garbus I."/>
            <person name="Selva J.P."/>
            <person name="Gallo C.A."/>
            <person name="Diaz A."/>
            <person name="Albertini E."/>
            <person name="Caccamo M."/>
            <person name="Echenique V."/>
        </authorList>
    </citation>
    <scope>NUCLEOTIDE SEQUENCE [LARGE SCALE GENOMIC DNA]</scope>
    <source>
        <strain evidence="4">cv. Victoria</strain>
        <tissue evidence="3">Leaf</tissue>
    </source>
</reference>
<feature type="non-terminal residue" evidence="3">
    <location>
        <position position="1"/>
    </location>
</feature>
<dbReference type="InterPro" id="IPR015424">
    <property type="entry name" value="PyrdxlP-dep_Trfase"/>
</dbReference>
<organism evidence="3 4">
    <name type="scientific">Eragrostis curvula</name>
    <name type="common">weeping love grass</name>
    <dbReference type="NCBI Taxonomy" id="38414"/>
    <lineage>
        <taxon>Eukaryota</taxon>
        <taxon>Viridiplantae</taxon>
        <taxon>Streptophyta</taxon>
        <taxon>Embryophyta</taxon>
        <taxon>Tracheophyta</taxon>
        <taxon>Spermatophyta</taxon>
        <taxon>Magnoliopsida</taxon>
        <taxon>Liliopsida</taxon>
        <taxon>Poales</taxon>
        <taxon>Poaceae</taxon>
        <taxon>PACMAD clade</taxon>
        <taxon>Chloridoideae</taxon>
        <taxon>Eragrostideae</taxon>
        <taxon>Eragrostidinae</taxon>
        <taxon>Eragrostis</taxon>
    </lineage>
</organism>
<dbReference type="GO" id="GO:0016831">
    <property type="term" value="F:carboxy-lyase activity"/>
    <property type="evidence" value="ECO:0007669"/>
    <property type="project" value="TreeGrafter"/>
</dbReference>
<dbReference type="SUPFAM" id="SSF53383">
    <property type="entry name" value="PLP-dependent transferases"/>
    <property type="match status" value="1"/>
</dbReference>
<dbReference type="Gramene" id="TVU20651">
    <property type="protein sequence ID" value="TVU20651"/>
    <property type="gene ID" value="EJB05_36868"/>
</dbReference>
<dbReference type="Proteomes" id="UP000324897">
    <property type="component" value="Chromosome 7"/>
</dbReference>
<sequence length="152" mass="16115">MLCTIVAARDRKLAEICEERIGDLVVYCSDQTHFSFQKAARIAGIRKGNGGGGGLQGLAGGAKPAVPRAQALARAYMSCAVVGGVYMLRCAIGNSLTEDRHVQEAWAVVQHQATAILLELDHAAAVRTTTRNANLQLPPSVLLPLGNQELPI</sequence>
<comment type="caution">
    <text evidence="3">The sequence shown here is derived from an EMBL/GenBank/DDBJ whole genome shotgun (WGS) entry which is preliminary data.</text>
</comment>
<dbReference type="Gene3D" id="3.40.640.10">
    <property type="entry name" value="Type I PLP-dependent aspartate aminotransferase-like (Major domain)"/>
    <property type="match status" value="1"/>
</dbReference>
<evidence type="ECO:0000313" key="3">
    <source>
        <dbReference type="EMBL" id="TVU20651.1"/>
    </source>
</evidence>
<dbReference type="GO" id="GO:0005737">
    <property type="term" value="C:cytoplasm"/>
    <property type="evidence" value="ECO:0007669"/>
    <property type="project" value="TreeGrafter"/>
</dbReference>
<proteinExistence type="inferred from homology"/>
<dbReference type="PANTHER" id="PTHR11999">
    <property type="entry name" value="GROUP II PYRIDOXAL-5-PHOSPHATE DECARBOXYLASE"/>
    <property type="match status" value="1"/>
</dbReference>
<dbReference type="AlphaFoldDB" id="A0A5J9UBQ8"/>